<proteinExistence type="predicted"/>
<name>A0ABQ3C6U2_9FLAO</name>
<evidence type="ECO:0000313" key="1">
    <source>
        <dbReference type="EMBL" id="GGZ66039.1"/>
    </source>
</evidence>
<dbReference type="Proteomes" id="UP000615593">
    <property type="component" value="Unassembled WGS sequence"/>
</dbReference>
<accession>A0ABQ3C6U2</accession>
<comment type="caution">
    <text evidence="1">The sequence shown here is derived from an EMBL/GenBank/DDBJ whole genome shotgun (WGS) entry which is preliminary data.</text>
</comment>
<sequence>MTENLYAEKLKNKNKNWNSADKLTQARKTETDKLLRIKFSQHYSIFQSLGRKKLILKILFKILIQI</sequence>
<organism evidence="1 2">
    <name type="scientific">Mesonia mobilis</name>
    <dbReference type="NCBI Taxonomy" id="369791"/>
    <lineage>
        <taxon>Bacteria</taxon>
        <taxon>Pseudomonadati</taxon>
        <taxon>Bacteroidota</taxon>
        <taxon>Flavobacteriia</taxon>
        <taxon>Flavobacteriales</taxon>
        <taxon>Flavobacteriaceae</taxon>
        <taxon>Mesonia</taxon>
    </lineage>
</organism>
<reference evidence="2" key="1">
    <citation type="journal article" date="2019" name="Int. J. Syst. Evol. Microbiol.">
        <title>The Global Catalogue of Microorganisms (GCM) 10K type strain sequencing project: providing services to taxonomists for standard genome sequencing and annotation.</title>
        <authorList>
            <consortium name="The Broad Institute Genomics Platform"/>
            <consortium name="The Broad Institute Genome Sequencing Center for Infectious Disease"/>
            <person name="Wu L."/>
            <person name="Ma J."/>
        </authorList>
    </citation>
    <scope>NUCLEOTIDE SEQUENCE [LARGE SCALE GENOMIC DNA]</scope>
    <source>
        <strain evidence="2">KCTC 12708</strain>
    </source>
</reference>
<gene>
    <name evidence="1" type="ORF">GCM10008088_28830</name>
</gene>
<keyword evidence="2" id="KW-1185">Reference proteome</keyword>
<dbReference type="EMBL" id="BMWY01000034">
    <property type="protein sequence ID" value="GGZ66039.1"/>
    <property type="molecule type" value="Genomic_DNA"/>
</dbReference>
<evidence type="ECO:0000313" key="2">
    <source>
        <dbReference type="Proteomes" id="UP000615593"/>
    </source>
</evidence>
<protein>
    <submittedName>
        <fullName evidence="1">Uncharacterized protein</fullName>
    </submittedName>
</protein>